<dbReference type="InterPro" id="IPR021812">
    <property type="entry name" value="DUF3391"/>
</dbReference>
<dbReference type="InterPro" id="IPR003607">
    <property type="entry name" value="HD/PDEase_dom"/>
</dbReference>
<evidence type="ECO:0000313" key="2">
    <source>
        <dbReference type="EMBL" id="VAW40138.1"/>
    </source>
</evidence>
<name>A0A3B0V904_9ZZZZ</name>
<sequence length="433" mass="48741">MKYKDRIPSGLIQVGMYICKLDRPWLETPFPFQGFYLRTTHEISEVQRFCEYVYIDAKKGTEPYKESEISKPSPLLAKAQKSKHVVAADLKKVIIDIGKYEQHTRSFKKEINNAKILFSDLSNSIEQISFNIRVGKKIDITQAKTLTKSVVGSVIKNPNTMIWLSRLKDKGDYTYNHSLRSSILATVFGRYLGLPEKDLVSLATGVLLADIGKTKINRKLLNSSEQLSTSEKIMLQSHVELGVEMLATENNVDHSTLVIVETHHERFNGTGYPYALVGDEIPYFGQIAGLVDVFDAITSKKSYGKQLTSAQAMDWLYSQRDKLFSGKLIDDFIQAVGLYPAGTIVELTDKTIGLVVSHNPDKRLRPEVFLIKDSTSHTVSSTKTIDLSKRAFMSKTDRPMVRKALLPEKLNLTGDKISQALQNNKKVRKALFG</sequence>
<feature type="domain" description="HD-GYP" evidence="1">
    <location>
        <begin position="152"/>
        <end position="348"/>
    </location>
</feature>
<reference evidence="2" key="1">
    <citation type="submission" date="2018-06" db="EMBL/GenBank/DDBJ databases">
        <authorList>
            <person name="Zhirakovskaya E."/>
        </authorList>
    </citation>
    <scope>NUCLEOTIDE SEQUENCE</scope>
</reference>
<dbReference type="PROSITE" id="PS51832">
    <property type="entry name" value="HD_GYP"/>
    <property type="match status" value="1"/>
</dbReference>
<dbReference type="Pfam" id="PF13487">
    <property type="entry name" value="HD_5"/>
    <property type="match status" value="1"/>
</dbReference>
<evidence type="ECO:0000259" key="1">
    <source>
        <dbReference type="PROSITE" id="PS51832"/>
    </source>
</evidence>
<dbReference type="SUPFAM" id="SSF109604">
    <property type="entry name" value="HD-domain/PDEase-like"/>
    <property type="match status" value="1"/>
</dbReference>
<gene>
    <name evidence="2" type="ORF">MNBD_GAMMA01-1200</name>
</gene>
<dbReference type="PANTHER" id="PTHR43155:SF2">
    <property type="entry name" value="CYCLIC DI-GMP PHOSPHODIESTERASE PA4108"/>
    <property type="match status" value="1"/>
</dbReference>
<organism evidence="2">
    <name type="scientific">hydrothermal vent metagenome</name>
    <dbReference type="NCBI Taxonomy" id="652676"/>
    <lineage>
        <taxon>unclassified sequences</taxon>
        <taxon>metagenomes</taxon>
        <taxon>ecological metagenomes</taxon>
    </lineage>
</organism>
<dbReference type="InterPro" id="IPR037522">
    <property type="entry name" value="HD_GYP_dom"/>
</dbReference>
<dbReference type="Pfam" id="PF11871">
    <property type="entry name" value="DUF3391"/>
    <property type="match status" value="1"/>
</dbReference>
<dbReference type="CDD" id="cd00077">
    <property type="entry name" value="HDc"/>
    <property type="match status" value="1"/>
</dbReference>
<protein>
    <recommendedName>
        <fullName evidence="1">HD-GYP domain-containing protein</fullName>
    </recommendedName>
</protein>
<dbReference type="PANTHER" id="PTHR43155">
    <property type="entry name" value="CYCLIC DI-GMP PHOSPHODIESTERASE PA4108-RELATED"/>
    <property type="match status" value="1"/>
</dbReference>
<dbReference type="Gene3D" id="1.10.3210.10">
    <property type="entry name" value="Hypothetical protein af1432"/>
    <property type="match status" value="1"/>
</dbReference>
<proteinExistence type="predicted"/>
<dbReference type="AlphaFoldDB" id="A0A3B0V904"/>
<dbReference type="EMBL" id="UOEW01000258">
    <property type="protein sequence ID" value="VAW40138.1"/>
    <property type="molecule type" value="Genomic_DNA"/>
</dbReference>
<accession>A0A3B0V904</accession>